<organism evidence="3 4">
    <name type="scientific">Bernardetia litoralis (strain ATCC 23117 / DSM 6794 / NBRC 15988 / NCIMB 1366 / Fx l1 / Sio-4)</name>
    <name type="common">Flexibacter litoralis</name>
    <dbReference type="NCBI Taxonomy" id="880071"/>
    <lineage>
        <taxon>Bacteria</taxon>
        <taxon>Pseudomonadati</taxon>
        <taxon>Bacteroidota</taxon>
        <taxon>Cytophagia</taxon>
        <taxon>Cytophagales</taxon>
        <taxon>Bernardetiaceae</taxon>
        <taxon>Bernardetia</taxon>
    </lineage>
</organism>
<dbReference type="Pfam" id="PF08044">
    <property type="entry name" value="DUF1707"/>
    <property type="match status" value="1"/>
</dbReference>
<dbReference type="STRING" id="880071.Fleli_1966"/>
<reference evidence="4" key="1">
    <citation type="submission" date="2012-06" db="EMBL/GenBank/DDBJ databases">
        <title>The complete genome of Flexibacter litoralis DSM 6794.</title>
        <authorList>
            <person name="Lucas S."/>
            <person name="Copeland A."/>
            <person name="Lapidus A."/>
            <person name="Glavina del Rio T."/>
            <person name="Dalin E."/>
            <person name="Tice H."/>
            <person name="Bruce D."/>
            <person name="Goodwin L."/>
            <person name="Pitluck S."/>
            <person name="Peters L."/>
            <person name="Ovchinnikova G."/>
            <person name="Lu M."/>
            <person name="Kyrpides N."/>
            <person name="Mavromatis K."/>
            <person name="Ivanova N."/>
            <person name="Brettin T."/>
            <person name="Detter J.C."/>
            <person name="Han C."/>
            <person name="Larimer F."/>
            <person name="Land M."/>
            <person name="Hauser L."/>
            <person name="Markowitz V."/>
            <person name="Cheng J.-F."/>
            <person name="Hugenholtz P."/>
            <person name="Woyke T."/>
            <person name="Wu D."/>
            <person name="Spring S."/>
            <person name="Lang E."/>
            <person name="Kopitz M."/>
            <person name="Brambilla E."/>
            <person name="Klenk H.-P."/>
            <person name="Eisen J.A."/>
        </authorList>
    </citation>
    <scope>NUCLEOTIDE SEQUENCE [LARGE SCALE GENOMIC DNA]</scope>
    <source>
        <strain evidence="4">ATCC 23117 / DSM 6794 / NBRC 15988 / NCIMB 1366 / Sio-4</strain>
    </source>
</reference>
<sequence>MKTTYGLPAKREELIDVLNTAFAEQNLDDEEYENRIKEALNAKCIEELEVIVFDFPREIKDKLFPTSIVTQKSDFPPAAFSSSTKPITNSRSDLTNFFPSRSLKAIFTTDKELVPILTEKSIHFQAVFGTQKVDFRNCRFEGNRFRIDVDSIFAETTLDLRNQDLAGKHIDIFIKGVFNEIKIYIPTGGIVQKNTNLIFGDYSIKDKKNGFMNQINKFLGNETSQTESINFTITLHGNIFLGAVKVIY</sequence>
<dbReference type="OrthoDB" id="980563at2"/>
<feature type="domain" description="DUF1707" evidence="1">
    <location>
        <begin position="9"/>
        <end position="56"/>
    </location>
</feature>
<name>I4AK66_BERLS</name>
<dbReference type="AlphaFoldDB" id="I4AK66"/>
<dbReference type="PANTHER" id="PTHR40763">
    <property type="entry name" value="MEMBRANE PROTEIN-RELATED"/>
    <property type="match status" value="1"/>
</dbReference>
<dbReference type="InterPro" id="IPR012551">
    <property type="entry name" value="DUF1707_SHOCT-like"/>
</dbReference>
<protein>
    <submittedName>
        <fullName evidence="3">Uncharacterized protein</fullName>
    </submittedName>
</protein>
<proteinExistence type="predicted"/>
<gene>
    <name evidence="3" type="ordered locus">Fleli_1966</name>
</gene>
<keyword evidence="4" id="KW-1185">Reference proteome</keyword>
<dbReference type="RefSeq" id="WP_014797802.1">
    <property type="nucleotide sequence ID" value="NC_018018.1"/>
</dbReference>
<dbReference type="Proteomes" id="UP000006054">
    <property type="component" value="Chromosome"/>
</dbReference>
<dbReference type="Pfam" id="PF09922">
    <property type="entry name" value="LiaF-like_C"/>
    <property type="match status" value="1"/>
</dbReference>
<dbReference type="KEGG" id="fli:Fleli_1966"/>
<accession>I4AK66</accession>
<evidence type="ECO:0000313" key="3">
    <source>
        <dbReference type="EMBL" id="AFM04351.1"/>
    </source>
</evidence>
<evidence type="ECO:0000313" key="4">
    <source>
        <dbReference type="Proteomes" id="UP000006054"/>
    </source>
</evidence>
<dbReference type="PANTHER" id="PTHR40763:SF5">
    <property type="entry name" value="MEMBRANE PROTEIN"/>
    <property type="match status" value="1"/>
</dbReference>
<dbReference type="HOGENOM" id="CLU_1118873_0_0_10"/>
<evidence type="ECO:0000259" key="2">
    <source>
        <dbReference type="Pfam" id="PF09922"/>
    </source>
</evidence>
<evidence type="ECO:0000259" key="1">
    <source>
        <dbReference type="Pfam" id="PF08044"/>
    </source>
</evidence>
<dbReference type="InterPro" id="IPR024425">
    <property type="entry name" value="LiaF-like_C"/>
</dbReference>
<feature type="domain" description="Cell wall-active antibiotics response LiaF-like C-terminal" evidence="2">
    <location>
        <begin position="128"/>
        <end position="246"/>
    </location>
</feature>
<dbReference type="EMBL" id="CP003345">
    <property type="protein sequence ID" value="AFM04351.1"/>
    <property type="molecule type" value="Genomic_DNA"/>
</dbReference>